<comment type="caution">
    <text evidence="1">The sequence shown here is derived from an EMBL/GenBank/DDBJ whole genome shotgun (WGS) entry which is preliminary data.</text>
</comment>
<dbReference type="EMBL" id="PYFT01000001">
    <property type="protein sequence ID" value="PSR54251.1"/>
    <property type="molecule type" value="Genomic_DNA"/>
</dbReference>
<keyword evidence="2" id="KW-1185">Reference proteome</keyword>
<evidence type="ECO:0000313" key="1">
    <source>
        <dbReference type="EMBL" id="PSR54251.1"/>
    </source>
</evidence>
<organism evidence="1 2">
    <name type="scientific">Adhaeribacter arboris</name>
    <dbReference type="NCBI Taxonomy" id="2072846"/>
    <lineage>
        <taxon>Bacteria</taxon>
        <taxon>Pseudomonadati</taxon>
        <taxon>Bacteroidota</taxon>
        <taxon>Cytophagia</taxon>
        <taxon>Cytophagales</taxon>
        <taxon>Hymenobacteraceae</taxon>
        <taxon>Adhaeribacter</taxon>
    </lineage>
</organism>
<gene>
    <name evidence="1" type="ORF">AHMF7605_12310</name>
</gene>
<reference evidence="1 2" key="1">
    <citation type="submission" date="2018-03" db="EMBL/GenBank/DDBJ databases">
        <title>Adhaeribacter sp. HMF7605 Genome sequencing and assembly.</title>
        <authorList>
            <person name="Kang H."/>
            <person name="Kang J."/>
            <person name="Cha I."/>
            <person name="Kim H."/>
            <person name="Joh K."/>
        </authorList>
    </citation>
    <scope>NUCLEOTIDE SEQUENCE [LARGE SCALE GENOMIC DNA]</scope>
    <source>
        <strain evidence="1 2">HMF7605</strain>
    </source>
</reference>
<name>A0A2T2YFG1_9BACT</name>
<sequence length="176" mass="20154">MSKNKALLFPFCLLMLSCNKTETKSQSLIKMDAKSVTALNCGDWDKKVYQYKGEPRDPDSLAFTIVFKCTNGKVGANMFGPYPAEEHGLFYFSESLDSLMVEQNTISFSFVEKTYYQKPFNLNNFNRIEGNPKLGGSNYRQMFKGKIVGDSIIFECRTKPSYAYECYDDTMVFVKK</sequence>
<dbReference type="PROSITE" id="PS51257">
    <property type="entry name" value="PROKAR_LIPOPROTEIN"/>
    <property type="match status" value="1"/>
</dbReference>
<dbReference type="AlphaFoldDB" id="A0A2T2YFG1"/>
<dbReference type="RefSeq" id="WP_106929752.1">
    <property type="nucleotide sequence ID" value="NZ_PYFT01000001.1"/>
</dbReference>
<evidence type="ECO:0000313" key="2">
    <source>
        <dbReference type="Proteomes" id="UP000240357"/>
    </source>
</evidence>
<dbReference type="OrthoDB" id="1495239at2"/>
<dbReference type="Proteomes" id="UP000240357">
    <property type="component" value="Unassembled WGS sequence"/>
</dbReference>
<accession>A0A2T2YFG1</accession>
<protein>
    <submittedName>
        <fullName evidence="1">Uncharacterized protein</fullName>
    </submittedName>
</protein>
<proteinExistence type="predicted"/>